<evidence type="ECO:0000256" key="2">
    <source>
        <dbReference type="SAM" id="MobiDB-lite"/>
    </source>
</evidence>
<name>A0A834TUX8_9FABA</name>
<evidence type="ECO:0000313" key="4">
    <source>
        <dbReference type="EMBL" id="KAF7827131.1"/>
    </source>
</evidence>
<dbReference type="AlphaFoldDB" id="A0A834TUX8"/>
<dbReference type="Proteomes" id="UP000634136">
    <property type="component" value="Unassembled WGS sequence"/>
</dbReference>
<feature type="coiled-coil region" evidence="1">
    <location>
        <begin position="157"/>
        <end position="188"/>
    </location>
</feature>
<evidence type="ECO:0000313" key="5">
    <source>
        <dbReference type="Proteomes" id="UP000634136"/>
    </source>
</evidence>
<keyword evidence="3" id="KW-0812">Transmembrane</keyword>
<keyword evidence="3" id="KW-0472">Membrane</keyword>
<keyword evidence="1" id="KW-0175">Coiled coil</keyword>
<feature type="compositionally biased region" description="Low complexity" evidence="2">
    <location>
        <begin position="27"/>
        <end position="42"/>
    </location>
</feature>
<sequence length="198" mass="22211">MSSDRTGRGRGRGGVRSKTLPYIPLCSSPISQPSSSGNSNGPPQQPVVQDEELQHEISIGMKKYECIDLPLAIDVSSSAELCLFCSVFLCKFQRAMLCVFCSVLLCCTVPFFVVCFSDCKRTSTGKEPSLPELFLKTHKKKDTSEFVDKRSADVIINRRMTKAVEELQQDYRKEIEELKKLIISSRNQEQDDDDEASN</sequence>
<keyword evidence="3" id="KW-1133">Transmembrane helix</keyword>
<accession>A0A834TUX8</accession>
<feature type="transmembrane region" description="Helical" evidence="3">
    <location>
        <begin position="95"/>
        <end position="114"/>
    </location>
</feature>
<organism evidence="4 5">
    <name type="scientific">Senna tora</name>
    <dbReference type="NCBI Taxonomy" id="362788"/>
    <lineage>
        <taxon>Eukaryota</taxon>
        <taxon>Viridiplantae</taxon>
        <taxon>Streptophyta</taxon>
        <taxon>Embryophyta</taxon>
        <taxon>Tracheophyta</taxon>
        <taxon>Spermatophyta</taxon>
        <taxon>Magnoliopsida</taxon>
        <taxon>eudicotyledons</taxon>
        <taxon>Gunneridae</taxon>
        <taxon>Pentapetalae</taxon>
        <taxon>rosids</taxon>
        <taxon>fabids</taxon>
        <taxon>Fabales</taxon>
        <taxon>Fabaceae</taxon>
        <taxon>Caesalpinioideae</taxon>
        <taxon>Cassia clade</taxon>
        <taxon>Senna</taxon>
    </lineage>
</organism>
<evidence type="ECO:0000256" key="3">
    <source>
        <dbReference type="SAM" id="Phobius"/>
    </source>
</evidence>
<comment type="caution">
    <text evidence="4">The sequence shown here is derived from an EMBL/GenBank/DDBJ whole genome shotgun (WGS) entry which is preliminary data.</text>
</comment>
<keyword evidence="5" id="KW-1185">Reference proteome</keyword>
<gene>
    <name evidence="4" type="ORF">G2W53_018295</name>
</gene>
<protein>
    <submittedName>
        <fullName evidence="4">Uncharacterized protein</fullName>
    </submittedName>
</protein>
<evidence type="ECO:0000256" key="1">
    <source>
        <dbReference type="SAM" id="Coils"/>
    </source>
</evidence>
<feature type="region of interest" description="Disordered" evidence="2">
    <location>
        <begin position="1"/>
        <end position="50"/>
    </location>
</feature>
<dbReference type="EMBL" id="JAAIUW010000006">
    <property type="protein sequence ID" value="KAF7827131.1"/>
    <property type="molecule type" value="Genomic_DNA"/>
</dbReference>
<reference evidence="4" key="1">
    <citation type="submission" date="2020-09" db="EMBL/GenBank/DDBJ databases">
        <title>Genome-Enabled Discovery of Anthraquinone Biosynthesis in Senna tora.</title>
        <authorList>
            <person name="Kang S.-H."/>
            <person name="Pandey R.P."/>
            <person name="Lee C.-M."/>
            <person name="Sim J.-S."/>
            <person name="Jeong J.-T."/>
            <person name="Choi B.-S."/>
            <person name="Jung M."/>
            <person name="Ginzburg D."/>
            <person name="Zhao K."/>
            <person name="Won S.Y."/>
            <person name="Oh T.-J."/>
            <person name="Yu Y."/>
            <person name="Kim N.-H."/>
            <person name="Lee O.R."/>
            <person name="Lee T.-H."/>
            <person name="Bashyal P."/>
            <person name="Kim T.-S."/>
            <person name="Lee W.-H."/>
            <person name="Kawkins C."/>
            <person name="Kim C.-K."/>
            <person name="Kim J.S."/>
            <person name="Ahn B.O."/>
            <person name="Rhee S.Y."/>
            <person name="Sohng J.K."/>
        </authorList>
    </citation>
    <scope>NUCLEOTIDE SEQUENCE</scope>
    <source>
        <tissue evidence="4">Leaf</tissue>
    </source>
</reference>
<proteinExistence type="predicted"/>